<evidence type="ECO:0000256" key="1">
    <source>
        <dbReference type="ARBA" id="ARBA00004924"/>
    </source>
</evidence>
<evidence type="ECO:0000259" key="4">
    <source>
        <dbReference type="Pfam" id="PF04183"/>
    </source>
</evidence>
<feature type="domain" description="Aerobactin siderophore biosynthesis IucA/IucC-like C-terminal" evidence="5">
    <location>
        <begin position="330"/>
        <end position="387"/>
    </location>
</feature>
<evidence type="ECO:0000256" key="2">
    <source>
        <dbReference type="ARBA" id="ARBA00007832"/>
    </source>
</evidence>
<dbReference type="InterPro" id="IPR007310">
    <property type="entry name" value="Aerobactin_biosyn_IucA/IucC_N"/>
</dbReference>
<evidence type="ECO:0008006" key="8">
    <source>
        <dbReference type="Google" id="ProtNLM"/>
    </source>
</evidence>
<dbReference type="Pfam" id="PF04183">
    <property type="entry name" value="IucA_IucC"/>
    <property type="match status" value="3"/>
</dbReference>
<reference evidence="6 7" key="2">
    <citation type="submission" date="2020-03" db="EMBL/GenBank/DDBJ databases">
        <authorList>
            <person name="Ichikawa N."/>
            <person name="Kimura A."/>
            <person name="Kitahashi Y."/>
            <person name="Uohara A."/>
        </authorList>
    </citation>
    <scope>NUCLEOTIDE SEQUENCE [LARGE SCALE GENOMIC DNA]</scope>
    <source>
        <strain evidence="6 7">NBRC 108638</strain>
    </source>
</reference>
<name>A0A6V8LMF4_9ACTN</name>
<evidence type="ECO:0000259" key="5">
    <source>
        <dbReference type="Pfam" id="PF06276"/>
    </source>
</evidence>
<dbReference type="GO" id="GO:0019290">
    <property type="term" value="P:siderophore biosynthetic process"/>
    <property type="evidence" value="ECO:0007669"/>
    <property type="project" value="InterPro"/>
</dbReference>
<feature type="compositionally biased region" description="Low complexity" evidence="3">
    <location>
        <begin position="447"/>
        <end position="457"/>
    </location>
</feature>
<keyword evidence="7" id="KW-1185">Reference proteome</keyword>
<proteinExistence type="inferred from homology"/>
<comment type="caution">
    <text evidence="6">The sequence shown here is derived from an EMBL/GenBank/DDBJ whole genome shotgun (WGS) entry which is preliminary data.</text>
</comment>
<dbReference type="Gene3D" id="6.10.250.3370">
    <property type="match status" value="1"/>
</dbReference>
<dbReference type="InterPro" id="IPR022770">
    <property type="entry name" value="IucA/IucC-like_C"/>
</dbReference>
<comment type="pathway">
    <text evidence="1">Siderophore biosynthesis.</text>
</comment>
<dbReference type="Pfam" id="PF06276">
    <property type="entry name" value="FhuF"/>
    <property type="match status" value="2"/>
</dbReference>
<feature type="domain" description="Aerobactin siderophore biosynthesis IucA/IucC N-terminal" evidence="4">
    <location>
        <begin position="191"/>
        <end position="317"/>
    </location>
</feature>
<sequence length="1024" mass="108540">MHAPDPAETLATLRRVRPDLVDPYQRALPGARAAVLGRLWVAYAREPLPGVQGRAERDGTLTVHLAGGATLTGPAHAAEPYAPAPDGLRVGGHDDPGTLARALGHAGLAVELDNSVANLALARAAHRPTTNGSLTAVEQSVVDGHPLHPCCRTRLGMSTVDVLRYAPEHRPVVGLHLVRVPADRWYGDGPALLVVHPWQRDHLLDAYPWIVPVGRQPARPLMSLRTLAVPGGAWHLKTAVDVQMTSAVRTVSPAAVRNGPAVSAFLAGLAVPGLEILREDRAGAVLVDGEPSRSLAYVRRRAPRLAPGEVAVPFAALPGLPRPADPVGFFAEMVRAFLPPLQAMLRLGVALEAHGQNALLVLRDGRPTRLVYRDLGGVRISPARLRAHGVDPRPCTGTWPPTTRTRYAASSPRPPSAARSPSRSPPSPGGIRSLRRYCGGSWRSTRTARSAPALSPSRRPRRCDWPATRSPTCGRPSPTPWQACVTDLSTCALGAGTVRDAAGHVESHLAVRAPELLDPFRAALPHAAASVGRRLLGALWREDIGDTRVRHAGRGRAHAFDRVEFAAVPAADPVDLLPVASWPLTVELTNAVVNLAIAYARTAAAPPPGPGDDAQAVALERLAVDGHNLHPCGRTRLGWDVDDVLAHDLEAGATRVGFVAVREDLHTGDDVGAALAAAYPDLPAPPPGFLLQPVHAWQRDAVLPRRYADLMRAGALRVLDASLPAVPTAALRTLLLPPGTDGRARYLKLSLDIQVTSTRRTISVASTRNGPALSAVLDRLLSGDERVLLLAETAGAALPFGGGRDASAILRDGIDGRLTAAERVVPGSALPLLVGELVKEYGGGPLDFLAGYARLVLPPLLRLATRYGVAMEAHLQNCLPTFVGGTPHRLVLRDLAGLRVHRPRLAAAGVRLDLWPGSVVGTDDLDTMRAKLGYTALQAHLGELVLALAASFGVDEAAAWRVIREVVDEAYEPLRADPATAAAADADHAAFTAPYVPHKALVRMRLAGEGDVYLPVRNPLHDAA</sequence>
<dbReference type="PANTHER" id="PTHR34384">
    <property type="entry name" value="L-2,3-DIAMINOPROPANOATE--CITRATE LIGASE"/>
    <property type="match status" value="1"/>
</dbReference>
<evidence type="ECO:0000256" key="3">
    <source>
        <dbReference type="SAM" id="MobiDB-lite"/>
    </source>
</evidence>
<feature type="domain" description="Aerobactin siderophore biosynthesis IucA/IucC-like C-terminal" evidence="5">
    <location>
        <begin position="848"/>
        <end position="1010"/>
    </location>
</feature>
<protein>
    <recommendedName>
        <fullName evidence="8">Siderophore synthetase component</fullName>
    </recommendedName>
</protein>
<evidence type="ECO:0000313" key="7">
    <source>
        <dbReference type="Proteomes" id="UP000482960"/>
    </source>
</evidence>
<accession>A0A6V8LMF4</accession>
<reference evidence="6 7" key="1">
    <citation type="submission" date="2020-03" db="EMBL/GenBank/DDBJ databases">
        <title>Whole genome shotgun sequence of Phytohabitans rumicis NBRC 108638.</title>
        <authorList>
            <person name="Komaki H."/>
            <person name="Tamura T."/>
        </authorList>
    </citation>
    <scope>NUCLEOTIDE SEQUENCE [LARGE SCALE GENOMIC DNA]</scope>
    <source>
        <strain evidence="6 7">NBRC 108638</strain>
    </source>
</reference>
<dbReference type="GO" id="GO:0016881">
    <property type="term" value="F:acid-amino acid ligase activity"/>
    <property type="evidence" value="ECO:0007669"/>
    <property type="project" value="UniProtKB-ARBA"/>
</dbReference>
<dbReference type="Gene3D" id="1.10.510.40">
    <property type="match status" value="2"/>
</dbReference>
<dbReference type="PANTHER" id="PTHR34384:SF5">
    <property type="entry name" value="L-2,3-DIAMINOPROPANOATE--CITRATE LIGASE"/>
    <property type="match status" value="1"/>
</dbReference>
<organism evidence="6 7">
    <name type="scientific">Phytohabitans rumicis</name>
    <dbReference type="NCBI Taxonomy" id="1076125"/>
    <lineage>
        <taxon>Bacteria</taxon>
        <taxon>Bacillati</taxon>
        <taxon>Actinomycetota</taxon>
        <taxon>Actinomycetes</taxon>
        <taxon>Micromonosporales</taxon>
        <taxon>Micromonosporaceae</taxon>
    </lineage>
</organism>
<dbReference type="InterPro" id="IPR037455">
    <property type="entry name" value="LucA/IucC-like"/>
</dbReference>
<comment type="similarity">
    <text evidence="2">Belongs to the IucA/IucC family.</text>
</comment>
<evidence type="ECO:0000313" key="6">
    <source>
        <dbReference type="EMBL" id="GFJ95779.1"/>
    </source>
</evidence>
<dbReference type="Proteomes" id="UP000482960">
    <property type="component" value="Unassembled WGS sequence"/>
</dbReference>
<dbReference type="EMBL" id="BLPG01000002">
    <property type="protein sequence ID" value="GFJ95779.1"/>
    <property type="molecule type" value="Genomic_DNA"/>
</dbReference>
<dbReference type="AlphaFoldDB" id="A0A6V8LMF4"/>
<feature type="domain" description="Aerobactin siderophore biosynthesis IucA/IucC N-terminal" evidence="4">
    <location>
        <begin position="134"/>
        <end position="184"/>
    </location>
</feature>
<feature type="compositionally biased region" description="Low complexity" evidence="3">
    <location>
        <begin position="408"/>
        <end position="422"/>
    </location>
</feature>
<feature type="region of interest" description="Disordered" evidence="3">
    <location>
        <begin position="389"/>
        <end position="478"/>
    </location>
</feature>
<gene>
    <name evidence="6" type="ORF">Prum_094210</name>
</gene>
<feature type="domain" description="Aerobactin siderophore biosynthesis IucA/IucC N-terminal" evidence="4">
    <location>
        <begin position="617"/>
        <end position="830"/>
    </location>
</feature>